<dbReference type="Gene3D" id="2.120.10.10">
    <property type="match status" value="1"/>
</dbReference>
<dbReference type="SUPFAM" id="SSF50939">
    <property type="entry name" value="Sialidases"/>
    <property type="match status" value="1"/>
</dbReference>
<dbReference type="EMBL" id="SAYD01000018">
    <property type="protein sequence ID" value="TXJ39083.1"/>
    <property type="molecule type" value="Genomic_DNA"/>
</dbReference>
<name>A0A5C8EP32_9SPIR</name>
<evidence type="ECO:0000313" key="2">
    <source>
        <dbReference type="Proteomes" id="UP000325002"/>
    </source>
</evidence>
<gene>
    <name evidence="1" type="ORF">EPJ81_08205</name>
</gene>
<protein>
    <submittedName>
        <fullName evidence="1">Exo-alpha-sialidase</fullName>
    </submittedName>
</protein>
<accession>A0A5C8EP32</accession>
<dbReference type="InterPro" id="IPR036278">
    <property type="entry name" value="Sialidase_sf"/>
</dbReference>
<dbReference type="AlphaFoldDB" id="A0A5C8EP32"/>
<organism evidence="1 2">
    <name type="scientific">Brachyspira aalborgi</name>
    <dbReference type="NCBI Taxonomy" id="29522"/>
    <lineage>
        <taxon>Bacteria</taxon>
        <taxon>Pseudomonadati</taxon>
        <taxon>Spirochaetota</taxon>
        <taxon>Spirochaetia</taxon>
        <taxon>Brachyspirales</taxon>
        <taxon>Brachyspiraceae</taxon>
        <taxon>Brachyspira</taxon>
    </lineage>
</organism>
<dbReference type="RefSeq" id="WP_147778546.1">
    <property type="nucleotide sequence ID" value="NZ_SAYD01000018.1"/>
</dbReference>
<reference evidence="1 2" key="1">
    <citation type="journal article" date="1992" name="Lakartidningen">
        <title>[Penicillin V and not amoxicillin is the first choice preparation in acute otitis].</title>
        <authorList>
            <person name="Kamme C."/>
            <person name="Lundgren K."/>
            <person name="Prellner K."/>
        </authorList>
    </citation>
    <scope>NUCLEOTIDE SEQUENCE [LARGE SCALE GENOMIC DNA]</scope>
    <source>
        <strain evidence="1 2">PC3997IV</strain>
    </source>
</reference>
<dbReference type="CDD" id="cd15482">
    <property type="entry name" value="Sialidase_non-viral"/>
    <property type="match status" value="1"/>
</dbReference>
<sequence>MKKAKNLLLISVGVIILGMSILYSCKNYTGPGNGQGLFADKEKANNVDSGEDSAGTQMLTPDSQRVVVWADSGIIPALTVTKDNTLIAAVGDKTTKGKILIKTSKDLGKTWTSYSGEIKSDKINNGIAHPFFINCHNGDILLGIATTNTGEDTVSFYRGSANATVWSKESPTIEKSTGPKNQANTALKPGNAFATYGNGIALRHGNNANKNTLLFPYYYKDTTKNSGVISTMISTNDGKHWEPYGNDEGPYASYGAKFIELNDGNILYFMSDNFKKVGWFESKDCGKTSKCITLFNVGAHNEDRIEYADFARYEFDGRDIKGAEYALMVFSTDKASYRVKMTTDDFNKGQKNKSGTYLGGGSKVIAANLTKPSAIYPTITVLKDGTIATLAAEDDGMVFRRFELNWFLEDELWMEQ</sequence>
<comment type="caution">
    <text evidence="1">The sequence shown here is derived from an EMBL/GenBank/DDBJ whole genome shotgun (WGS) entry which is preliminary data.</text>
</comment>
<evidence type="ECO:0000313" key="1">
    <source>
        <dbReference type="EMBL" id="TXJ39083.1"/>
    </source>
</evidence>
<proteinExistence type="predicted"/>
<dbReference type="PROSITE" id="PS51257">
    <property type="entry name" value="PROKAR_LIPOPROTEIN"/>
    <property type="match status" value="1"/>
</dbReference>
<dbReference type="Proteomes" id="UP000325002">
    <property type="component" value="Unassembled WGS sequence"/>
</dbReference>